<sequence>MMVMNPKKRKIESILALIDEHELTLEEESKIHRNLDSIINIFYNEKEHNNKKVKMMESSTINIKKKIEKTTWNFSTRRKRCTAGTLKNPTTKEVNNIKEGLLLNSQEIISINTDFDHTYM</sequence>
<proteinExistence type="predicted"/>
<dbReference type="AlphaFoldDB" id="A0A8X6IN27"/>
<comment type="caution">
    <text evidence="1">The sequence shown here is derived from an EMBL/GenBank/DDBJ whole genome shotgun (WGS) entry which is preliminary data.</text>
</comment>
<organism evidence="1 2">
    <name type="scientific">Trichonephila clavata</name>
    <name type="common">Joro spider</name>
    <name type="synonym">Nephila clavata</name>
    <dbReference type="NCBI Taxonomy" id="2740835"/>
    <lineage>
        <taxon>Eukaryota</taxon>
        <taxon>Metazoa</taxon>
        <taxon>Ecdysozoa</taxon>
        <taxon>Arthropoda</taxon>
        <taxon>Chelicerata</taxon>
        <taxon>Arachnida</taxon>
        <taxon>Araneae</taxon>
        <taxon>Araneomorphae</taxon>
        <taxon>Entelegynae</taxon>
        <taxon>Araneoidea</taxon>
        <taxon>Nephilidae</taxon>
        <taxon>Trichonephila</taxon>
    </lineage>
</organism>
<gene>
    <name evidence="1" type="primary">NCL1_60145</name>
    <name evidence="1" type="ORF">TNCT_424071</name>
</gene>
<dbReference type="Proteomes" id="UP000887116">
    <property type="component" value="Unassembled WGS sequence"/>
</dbReference>
<protein>
    <submittedName>
        <fullName evidence="1">Uncharacterized protein</fullName>
    </submittedName>
</protein>
<accession>A0A8X6IN27</accession>
<name>A0A8X6IN27_TRICU</name>
<evidence type="ECO:0000313" key="2">
    <source>
        <dbReference type="Proteomes" id="UP000887116"/>
    </source>
</evidence>
<reference evidence="1" key="1">
    <citation type="submission" date="2020-07" db="EMBL/GenBank/DDBJ databases">
        <title>Multicomponent nature underlies the extraordinary mechanical properties of spider dragline silk.</title>
        <authorList>
            <person name="Kono N."/>
            <person name="Nakamura H."/>
            <person name="Mori M."/>
            <person name="Yoshida Y."/>
            <person name="Ohtoshi R."/>
            <person name="Malay A.D."/>
            <person name="Moran D.A.P."/>
            <person name="Tomita M."/>
            <person name="Numata K."/>
            <person name="Arakawa K."/>
        </authorList>
    </citation>
    <scope>NUCLEOTIDE SEQUENCE</scope>
</reference>
<dbReference type="EMBL" id="BMAO01038491">
    <property type="protein sequence ID" value="GFR25324.1"/>
    <property type="molecule type" value="Genomic_DNA"/>
</dbReference>
<keyword evidence="2" id="KW-1185">Reference proteome</keyword>
<evidence type="ECO:0000313" key="1">
    <source>
        <dbReference type="EMBL" id="GFR25324.1"/>
    </source>
</evidence>